<evidence type="ECO:0000256" key="2">
    <source>
        <dbReference type="ARBA" id="ARBA00012150"/>
    </source>
</evidence>
<evidence type="ECO:0000256" key="7">
    <source>
        <dbReference type="RuleBase" id="RU004168"/>
    </source>
</evidence>
<dbReference type="PANTHER" id="PTHR47268">
    <property type="entry name" value="ACYLPHOSPHATASE"/>
    <property type="match status" value="1"/>
</dbReference>
<dbReference type="AlphaFoldDB" id="H5SN34"/>
<evidence type="ECO:0000259" key="8">
    <source>
        <dbReference type="PROSITE" id="PS51160"/>
    </source>
</evidence>
<organism evidence="9">
    <name type="scientific">uncultured Chloroflexota bacterium</name>
    <dbReference type="NCBI Taxonomy" id="166587"/>
    <lineage>
        <taxon>Bacteria</taxon>
        <taxon>Bacillati</taxon>
        <taxon>Chloroflexota</taxon>
        <taxon>environmental samples</taxon>
    </lineage>
</organism>
<sequence length="91" mass="10933">MKQVRVRIIIEGWLQGMNFRYQTQQQARKLGLVGFVRTLSDGRIEIEAQGDRKQVEQLLEWCQQEPHSTHIRNILYRFDDPIERYSAFNVR</sequence>
<gene>
    <name evidence="9" type="ORF">HGMM_F51E07C15</name>
</gene>
<comment type="caution">
    <text evidence="6">Lacks conserved residue(s) required for the propagation of feature annotation.</text>
</comment>
<reference evidence="9" key="2">
    <citation type="journal article" date="2012" name="PLoS ONE">
        <title>A Deeply Branching Thermophilic Bacterium with an Ancient Acetyl-CoA Pathway Dominates a Subsurface Ecosystem.</title>
        <authorList>
            <person name="Takami H."/>
            <person name="Noguchi H."/>
            <person name="Takaki Y."/>
            <person name="Uchiyama I."/>
            <person name="Toyoda A."/>
            <person name="Nishi S."/>
            <person name="Chee G.-J."/>
            <person name="Arai W."/>
            <person name="Nunoura T."/>
            <person name="Itoh T."/>
            <person name="Hattori M."/>
            <person name="Takai K."/>
        </authorList>
    </citation>
    <scope>NUCLEOTIDE SEQUENCE</scope>
</reference>
<dbReference type="InterPro" id="IPR020456">
    <property type="entry name" value="Acylphosphatase"/>
</dbReference>
<accession>H5SN34</accession>
<dbReference type="EMBL" id="AP011779">
    <property type="protein sequence ID" value="BAL57570.1"/>
    <property type="molecule type" value="Genomic_DNA"/>
</dbReference>
<evidence type="ECO:0000256" key="5">
    <source>
        <dbReference type="ARBA" id="ARBA00047645"/>
    </source>
</evidence>
<name>H5SN34_9CHLR</name>
<dbReference type="GO" id="GO:0003998">
    <property type="term" value="F:acylphosphatase activity"/>
    <property type="evidence" value="ECO:0007669"/>
    <property type="project" value="UniProtKB-EC"/>
</dbReference>
<evidence type="ECO:0000256" key="1">
    <source>
        <dbReference type="ARBA" id="ARBA00005614"/>
    </source>
</evidence>
<dbReference type="Gene3D" id="3.30.70.100">
    <property type="match status" value="1"/>
</dbReference>
<reference evidence="9" key="1">
    <citation type="journal article" date="2005" name="Environ. Microbiol.">
        <title>Genetic and functional properties of uncultivated thermophilic crenarchaeotes from a subsurface gold mine as revealed by analysis of genome fragments.</title>
        <authorList>
            <person name="Nunoura T."/>
            <person name="Hirayama H."/>
            <person name="Takami H."/>
            <person name="Oida H."/>
            <person name="Nishi S."/>
            <person name="Shimamura S."/>
            <person name="Suzuki Y."/>
            <person name="Inagaki F."/>
            <person name="Takai K."/>
            <person name="Nealson K.H."/>
            <person name="Horikoshi K."/>
        </authorList>
    </citation>
    <scope>NUCLEOTIDE SEQUENCE</scope>
</reference>
<dbReference type="PANTHER" id="PTHR47268:SF4">
    <property type="entry name" value="ACYLPHOSPHATASE"/>
    <property type="match status" value="1"/>
</dbReference>
<dbReference type="PROSITE" id="PS51160">
    <property type="entry name" value="ACYLPHOSPHATASE_3"/>
    <property type="match status" value="1"/>
</dbReference>
<dbReference type="SUPFAM" id="SSF54975">
    <property type="entry name" value="Acylphosphatase/BLUF domain-like"/>
    <property type="match status" value="1"/>
</dbReference>
<comment type="similarity">
    <text evidence="1 7">Belongs to the acylphosphatase family.</text>
</comment>
<comment type="catalytic activity">
    <reaction evidence="5">
        <text>an acyl phosphate + H2O = a carboxylate + phosphate + H(+)</text>
        <dbReference type="Rhea" id="RHEA:14965"/>
        <dbReference type="ChEBI" id="CHEBI:15377"/>
        <dbReference type="ChEBI" id="CHEBI:15378"/>
        <dbReference type="ChEBI" id="CHEBI:29067"/>
        <dbReference type="ChEBI" id="CHEBI:43474"/>
        <dbReference type="ChEBI" id="CHEBI:59918"/>
        <dbReference type="EC" id="3.6.1.7"/>
    </reaction>
</comment>
<evidence type="ECO:0000313" key="9">
    <source>
        <dbReference type="EMBL" id="BAL57570.1"/>
    </source>
</evidence>
<dbReference type="EC" id="3.6.1.7" evidence="2"/>
<dbReference type="Pfam" id="PF00708">
    <property type="entry name" value="Acylphosphatase"/>
    <property type="match status" value="1"/>
</dbReference>
<evidence type="ECO:0000256" key="4">
    <source>
        <dbReference type="ARBA" id="ARBA00032904"/>
    </source>
</evidence>
<evidence type="ECO:0000256" key="3">
    <source>
        <dbReference type="ARBA" id="ARBA00015991"/>
    </source>
</evidence>
<dbReference type="InterPro" id="IPR036046">
    <property type="entry name" value="Acylphosphatase-like_dom_sf"/>
</dbReference>
<feature type="domain" description="Acylphosphatase-like" evidence="8">
    <location>
        <begin position="5"/>
        <end position="91"/>
    </location>
</feature>
<protein>
    <recommendedName>
        <fullName evidence="3">Acylphosphatase</fullName>
        <ecNumber evidence="2">3.6.1.7</ecNumber>
    </recommendedName>
    <alternativeName>
        <fullName evidence="4">Acylphosphate phosphohydrolase</fullName>
    </alternativeName>
</protein>
<proteinExistence type="inferred from homology"/>
<dbReference type="InterPro" id="IPR001792">
    <property type="entry name" value="Acylphosphatase-like_dom"/>
</dbReference>
<evidence type="ECO:0000256" key="6">
    <source>
        <dbReference type="PROSITE-ProRule" id="PRU00520"/>
    </source>
</evidence>